<feature type="transmembrane region" description="Helical" evidence="1">
    <location>
        <begin position="198"/>
        <end position="223"/>
    </location>
</feature>
<dbReference type="EMBL" id="WLZY01000007">
    <property type="protein sequence ID" value="NDL59465.1"/>
    <property type="molecule type" value="Genomic_DNA"/>
</dbReference>
<dbReference type="Proteomes" id="UP000460435">
    <property type="component" value="Unassembled WGS sequence"/>
</dbReference>
<dbReference type="RefSeq" id="WP_162452146.1">
    <property type="nucleotide sequence ID" value="NZ_WLZY01000007.1"/>
</dbReference>
<keyword evidence="3" id="KW-1185">Reference proteome</keyword>
<reference evidence="2 3" key="1">
    <citation type="submission" date="2019-11" db="EMBL/GenBank/DDBJ databases">
        <authorList>
            <person name="Li X.-J."/>
            <person name="Feng X.-M."/>
        </authorList>
    </citation>
    <scope>NUCLEOTIDE SEQUENCE [LARGE SCALE GENOMIC DNA]</scope>
    <source>
        <strain evidence="2 3">XMNu-373</strain>
    </source>
</reference>
<evidence type="ECO:0000256" key="1">
    <source>
        <dbReference type="SAM" id="Phobius"/>
    </source>
</evidence>
<organism evidence="2 3">
    <name type="scientific">Phytoactinopolyspora mesophila</name>
    <dbReference type="NCBI Taxonomy" id="2650750"/>
    <lineage>
        <taxon>Bacteria</taxon>
        <taxon>Bacillati</taxon>
        <taxon>Actinomycetota</taxon>
        <taxon>Actinomycetes</taxon>
        <taxon>Jiangellales</taxon>
        <taxon>Jiangellaceae</taxon>
        <taxon>Phytoactinopolyspora</taxon>
    </lineage>
</organism>
<evidence type="ECO:0008006" key="4">
    <source>
        <dbReference type="Google" id="ProtNLM"/>
    </source>
</evidence>
<keyword evidence="1" id="KW-0472">Membrane</keyword>
<dbReference type="Pfam" id="PF22564">
    <property type="entry name" value="HAAS"/>
    <property type="match status" value="1"/>
</dbReference>
<dbReference type="AlphaFoldDB" id="A0A7K3M857"/>
<accession>A0A7K3M857</accession>
<feature type="transmembrane region" description="Helical" evidence="1">
    <location>
        <begin position="105"/>
        <end position="132"/>
    </location>
</feature>
<comment type="caution">
    <text evidence="2">The sequence shown here is derived from an EMBL/GenBank/DDBJ whole genome shotgun (WGS) entry which is preliminary data.</text>
</comment>
<name>A0A7K3M857_9ACTN</name>
<keyword evidence="1" id="KW-0812">Transmembrane</keyword>
<sequence length="231" mass="23945">MTERSGEGAMRNNTQLEKVRLYLDELDAALAARGVFERAEIVASVREHIESALGESGAAADADAVLASLGDPLTIAAEADDVGGRGRRDDSAPATLSSSWVPPAVIALVMLSSLALMFYLPIVTLLIGLVVLWVSTLWRPGEKLLGTFMLPLPGVALWAALGAGFTSGEVCVSESTEVEVGSGQIPDVEQVCTGGATVWGSVVGTGFFAAALAAGIAAAVVIYRRGMSRVR</sequence>
<feature type="transmembrane region" description="Helical" evidence="1">
    <location>
        <begin position="144"/>
        <end position="165"/>
    </location>
</feature>
<protein>
    <recommendedName>
        <fullName evidence="4">DUF1700 domain-containing protein</fullName>
    </recommendedName>
</protein>
<evidence type="ECO:0000313" key="3">
    <source>
        <dbReference type="Proteomes" id="UP000460435"/>
    </source>
</evidence>
<gene>
    <name evidence="2" type="ORF">F7O44_20540</name>
</gene>
<evidence type="ECO:0000313" key="2">
    <source>
        <dbReference type="EMBL" id="NDL59465.1"/>
    </source>
</evidence>
<keyword evidence="1" id="KW-1133">Transmembrane helix</keyword>
<proteinExistence type="predicted"/>